<dbReference type="Proteomes" id="UP000824088">
    <property type="component" value="Unassembled WGS sequence"/>
</dbReference>
<dbReference type="SUPFAM" id="SSF53686">
    <property type="entry name" value="Tryptophan synthase beta subunit-like PLP-dependent enzymes"/>
    <property type="match status" value="1"/>
</dbReference>
<dbReference type="PANTHER" id="PTHR10314">
    <property type="entry name" value="CYSTATHIONINE BETA-SYNTHASE"/>
    <property type="match status" value="1"/>
</dbReference>
<dbReference type="CDD" id="cd01561">
    <property type="entry name" value="CBS_like"/>
    <property type="match status" value="1"/>
</dbReference>
<dbReference type="InterPro" id="IPR050214">
    <property type="entry name" value="Cys_Synth/Cystath_Beta-Synth"/>
</dbReference>
<dbReference type="InterPro" id="IPR001216">
    <property type="entry name" value="P-phosphate_BS"/>
</dbReference>
<dbReference type="Pfam" id="PF00291">
    <property type="entry name" value="PALP"/>
    <property type="match status" value="1"/>
</dbReference>
<evidence type="ECO:0000313" key="6">
    <source>
        <dbReference type="Proteomes" id="UP000824088"/>
    </source>
</evidence>
<evidence type="ECO:0000256" key="3">
    <source>
        <dbReference type="ARBA" id="ARBA00022898"/>
    </source>
</evidence>
<organism evidence="5 6">
    <name type="scientific">Candidatus Limadaptatus stercorigallinarum</name>
    <dbReference type="NCBI Taxonomy" id="2840845"/>
    <lineage>
        <taxon>Bacteria</taxon>
        <taxon>Bacillati</taxon>
        <taxon>Bacillota</taxon>
        <taxon>Clostridia</taxon>
        <taxon>Eubacteriales</taxon>
        <taxon>Candidatus Limadaptatus</taxon>
    </lineage>
</organism>
<dbReference type="FunFam" id="3.40.50.1100:FF:000003">
    <property type="entry name" value="Cystathionine beta-synthase"/>
    <property type="match status" value="1"/>
</dbReference>
<protein>
    <submittedName>
        <fullName evidence="5">Cysteine synthase family protein</fullName>
    </submittedName>
</protein>
<proteinExistence type="inferred from homology"/>
<dbReference type="InterPro" id="IPR036052">
    <property type="entry name" value="TrpB-like_PALP_sf"/>
</dbReference>
<evidence type="ECO:0000259" key="4">
    <source>
        <dbReference type="Pfam" id="PF00291"/>
    </source>
</evidence>
<evidence type="ECO:0000256" key="2">
    <source>
        <dbReference type="ARBA" id="ARBA00007103"/>
    </source>
</evidence>
<name>A0A9D1HSD6_9FIRM</name>
<gene>
    <name evidence="5" type="ORF">IAD51_01150</name>
</gene>
<comment type="cofactor">
    <cofactor evidence="1">
        <name>pyridoxal 5'-phosphate</name>
        <dbReference type="ChEBI" id="CHEBI:597326"/>
    </cofactor>
</comment>
<keyword evidence="3" id="KW-0663">Pyridoxal phosphate</keyword>
<reference evidence="5" key="2">
    <citation type="journal article" date="2021" name="PeerJ">
        <title>Extensive microbial diversity within the chicken gut microbiome revealed by metagenomics and culture.</title>
        <authorList>
            <person name="Gilroy R."/>
            <person name="Ravi A."/>
            <person name="Getino M."/>
            <person name="Pursley I."/>
            <person name="Horton D.L."/>
            <person name="Alikhan N.F."/>
            <person name="Baker D."/>
            <person name="Gharbi K."/>
            <person name="Hall N."/>
            <person name="Watson M."/>
            <person name="Adriaenssens E.M."/>
            <person name="Foster-Nyarko E."/>
            <person name="Jarju S."/>
            <person name="Secka A."/>
            <person name="Antonio M."/>
            <person name="Oren A."/>
            <person name="Chaudhuri R.R."/>
            <person name="La Ragione R."/>
            <person name="Hildebrand F."/>
            <person name="Pallen M.J."/>
        </authorList>
    </citation>
    <scope>NUCLEOTIDE SEQUENCE</scope>
    <source>
        <strain evidence="5">1063</strain>
    </source>
</reference>
<accession>A0A9D1HSD6</accession>
<dbReference type="GO" id="GO:0006535">
    <property type="term" value="P:cysteine biosynthetic process from serine"/>
    <property type="evidence" value="ECO:0007669"/>
    <property type="project" value="InterPro"/>
</dbReference>
<dbReference type="PROSITE" id="PS00901">
    <property type="entry name" value="CYS_SYNTHASE"/>
    <property type="match status" value="1"/>
</dbReference>
<dbReference type="AlphaFoldDB" id="A0A9D1HSD6"/>
<sequence length="298" mass="30702">MNAVFKKKLEEIAARIGHTPLVDLGDGIFGKVEGENPAGSVKDRAAFYILKDAIECGALKEGAPVVEATSGNTGIGLAYVGGLLGIKVVLTMPESMSAERRKMLADYGAELVLTPASEGMGGAVAAAKRIVAERGGFFADQFGNPSSVKAHFETTAPEIFAALPDVKAIVAGVGSGGTAMGIKKYIDAGGLNCKVFALEPAESPLMTEGRAGAHKIQGIGANFLPALVDVSAFDGILTVKGEDAVAAVSELYRKHGLKCGISSAAAVLGARALRGVVDGKILAVLPDNSERYPKELYD</sequence>
<dbReference type="GO" id="GO:0016765">
    <property type="term" value="F:transferase activity, transferring alkyl or aryl (other than methyl) groups"/>
    <property type="evidence" value="ECO:0007669"/>
    <property type="project" value="UniProtKB-ARBA"/>
</dbReference>
<dbReference type="Gene3D" id="3.40.50.1100">
    <property type="match status" value="2"/>
</dbReference>
<evidence type="ECO:0000313" key="5">
    <source>
        <dbReference type="EMBL" id="HIU20838.1"/>
    </source>
</evidence>
<evidence type="ECO:0000256" key="1">
    <source>
        <dbReference type="ARBA" id="ARBA00001933"/>
    </source>
</evidence>
<comment type="caution">
    <text evidence="5">The sequence shown here is derived from an EMBL/GenBank/DDBJ whole genome shotgun (WGS) entry which is preliminary data.</text>
</comment>
<comment type="similarity">
    <text evidence="2">Belongs to the cysteine synthase/cystathionine beta-synthase family.</text>
</comment>
<dbReference type="EMBL" id="DVMN01000017">
    <property type="protein sequence ID" value="HIU20838.1"/>
    <property type="molecule type" value="Genomic_DNA"/>
</dbReference>
<feature type="domain" description="Tryptophan synthase beta chain-like PALP" evidence="4">
    <location>
        <begin position="15"/>
        <end position="287"/>
    </location>
</feature>
<reference evidence="5" key="1">
    <citation type="submission" date="2020-10" db="EMBL/GenBank/DDBJ databases">
        <authorList>
            <person name="Gilroy R."/>
        </authorList>
    </citation>
    <scope>NUCLEOTIDE SEQUENCE</scope>
    <source>
        <strain evidence="5">1063</strain>
    </source>
</reference>
<dbReference type="InterPro" id="IPR001926">
    <property type="entry name" value="TrpB-like_PALP"/>
</dbReference>